<evidence type="ECO:0000256" key="5">
    <source>
        <dbReference type="SAM" id="MobiDB-lite"/>
    </source>
</evidence>
<name>A0AAP4WYK9_9GAMM</name>
<proteinExistence type="inferred from homology"/>
<dbReference type="Proteomes" id="UP001170481">
    <property type="component" value="Unassembled WGS sequence"/>
</dbReference>
<feature type="transmembrane region" description="Helical" evidence="6">
    <location>
        <begin position="30"/>
        <end position="48"/>
    </location>
</feature>
<keyword evidence="6" id="KW-0472">Membrane</keyword>
<dbReference type="InterPro" id="IPR003782">
    <property type="entry name" value="SCO1/SenC"/>
</dbReference>
<dbReference type="InterPro" id="IPR013766">
    <property type="entry name" value="Thioredoxin_domain"/>
</dbReference>
<dbReference type="PANTHER" id="PTHR12151:SF25">
    <property type="entry name" value="LINALOOL DEHYDRATASE_ISOMERASE DOMAIN-CONTAINING PROTEIN"/>
    <property type="match status" value="1"/>
</dbReference>
<evidence type="ECO:0000313" key="9">
    <source>
        <dbReference type="Proteomes" id="UP001170481"/>
    </source>
</evidence>
<evidence type="ECO:0000313" key="8">
    <source>
        <dbReference type="EMBL" id="MDO6672234.1"/>
    </source>
</evidence>
<dbReference type="AlphaFoldDB" id="A0AAP4WYK9"/>
<feature type="disulfide bond" description="Redox-active" evidence="4">
    <location>
        <begin position="108"/>
        <end position="112"/>
    </location>
</feature>
<feature type="binding site" evidence="3">
    <location>
        <position position="199"/>
    </location>
    <ligand>
        <name>Cu cation</name>
        <dbReference type="ChEBI" id="CHEBI:23378"/>
    </ligand>
</feature>
<keyword evidence="4" id="KW-1015">Disulfide bond</keyword>
<dbReference type="CDD" id="cd02968">
    <property type="entry name" value="SCO"/>
    <property type="match status" value="1"/>
</dbReference>
<comment type="caution">
    <text evidence="8">The sequence shown here is derived from an EMBL/GenBank/DDBJ whole genome shotgun (WGS) entry which is preliminary data.</text>
</comment>
<accession>A0AAP4WYK9</accession>
<keyword evidence="3" id="KW-0479">Metal-binding</keyword>
<dbReference type="Gene3D" id="3.40.30.10">
    <property type="entry name" value="Glutaredoxin"/>
    <property type="match status" value="1"/>
</dbReference>
<dbReference type="SUPFAM" id="SSF52833">
    <property type="entry name" value="Thioredoxin-like"/>
    <property type="match status" value="1"/>
</dbReference>
<feature type="region of interest" description="Disordered" evidence="5">
    <location>
        <begin position="1"/>
        <end position="21"/>
    </location>
</feature>
<feature type="binding site" evidence="3">
    <location>
        <position position="108"/>
    </location>
    <ligand>
        <name>Cu cation</name>
        <dbReference type="ChEBI" id="CHEBI:23378"/>
    </ligand>
</feature>
<keyword evidence="6" id="KW-1133">Transmembrane helix</keyword>
<reference evidence="8" key="1">
    <citation type="submission" date="2023-07" db="EMBL/GenBank/DDBJ databases">
        <title>Genome content predicts the carbon catabolic preferences of heterotrophic bacteria.</title>
        <authorList>
            <person name="Gralka M."/>
        </authorList>
    </citation>
    <scope>NUCLEOTIDE SEQUENCE</scope>
    <source>
        <strain evidence="8">C2R13</strain>
    </source>
</reference>
<dbReference type="PANTHER" id="PTHR12151">
    <property type="entry name" value="ELECTRON TRANSPORT PROTIN SCO1/SENC FAMILY MEMBER"/>
    <property type="match status" value="1"/>
</dbReference>
<evidence type="ECO:0000256" key="2">
    <source>
        <dbReference type="ARBA" id="ARBA00023008"/>
    </source>
</evidence>
<dbReference type="Pfam" id="PF02630">
    <property type="entry name" value="SCO1-SenC"/>
    <property type="match status" value="1"/>
</dbReference>
<gene>
    <name evidence="8" type="ORF">Q4535_08875</name>
</gene>
<evidence type="ECO:0000256" key="4">
    <source>
        <dbReference type="PIRSR" id="PIRSR603782-2"/>
    </source>
</evidence>
<dbReference type="GO" id="GO:0046872">
    <property type="term" value="F:metal ion binding"/>
    <property type="evidence" value="ECO:0007669"/>
    <property type="project" value="UniProtKB-KW"/>
</dbReference>
<evidence type="ECO:0000259" key="7">
    <source>
        <dbReference type="PROSITE" id="PS51352"/>
    </source>
</evidence>
<keyword evidence="2 3" id="KW-0186">Copper</keyword>
<dbReference type="InterPro" id="IPR036249">
    <property type="entry name" value="Thioredoxin-like_sf"/>
</dbReference>
<evidence type="ECO:0000256" key="1">
    <source>
        <dbReference type="ARBA" id="ARBA00010996"/>
    </source>
</evidence>
<feature type="domain" description="Thioredoxin" evidence="7">
    <location>
        <begin position="71"/>
        <end position="234"/>
    </location>
</feature>
<feature type="binding site" evidence="3">
    <location>
        <position position="112"/>
    </location>
    <ligand>
        <name>Cu cation</name>
        <dbReference type="ChEBI" id="CHEBI:23378"/>
    </ligand>
</feature>
<organism evidence="8 9">
    <name type="scientific">Cobetia amphilecti</name>
    <dbReference type="NCBI Taxonomy" id="1055104"/>
    <lineage>
        <taxon>Bacteria</taxon>
        <taxon>Pseudomonadati</taxon>
        <taxon>Pseudomonadota</taxon>
        <taxon>Gammaproteobacteria</taxon>
        <taxon>Oceanospirillales</taxon>
        <taxon>Halomonadaceae</taxon>
        <taxon>Cobetia</taxon>
    </lineage>
</organism>
<protein>
    <submittedName>
        <fullName evidence="8">SCO family protein</fullName>
    </submittedName>
</protein>
<dbReference type="EMBL" id="JAUORK010000009">
    <property type="protein sequence ID" value="MDO6672234.1"/>
    <property type="molecule type" value="Genomic_DNA"/>
</dbReference>
<keyword evidence="6" id="KW-0812">Transmembrane</keyword>
<comment type="similarity">
    <text evidence="1">Belongs to the SCO1/2 family.</text>
</comment>
<dbReference type="RefSeq" id="WP_303593876.1">
    <property type="nucleotide sequence ID" value="NZ_JAUORK010000009.1"/>
</dbReference>
<dbReference type="PROSITE" id="PS51352">
    <property type="entry name" value="THIOREDOXIN_2"/>
    <property type="match status" value="1"/>
</dbReference>
<evidence type="ECO:0000256" key="6">
    <source>
        <dbReference type="SAM" id="Phobius"/>
    </source>
</evidence>
<sequence>MGAERKSQDGQAGTRRQESHQLDKGVARRWWLLGAVGLAAVIGAGVAWQQAQQDLAPVAGMQAWASLGGPIQLESQQGDFTLAEVTMGEAADAQATPVVALYFGYTQCPDVCPMTLAALRQVMFELPPQAAARVVPVMVSLDPERDTPARLAEYTGHFGPRFQGITGSQAALADVARRYGVSYRRVEAQDSALGYTIDHGAALYLVSAQGRIYDRIPFTPGPAGVRAGVTRVLSATAD</sequence>
<evidence type="ECO:0000256" key="3">
    <source>
        <dbReference type="PIRSR" id="PIRSR603782-1"/>
    </source>
</evidence>